<accession>A0A5S5ASQ6</accession>
<comment type="caution">
    <text evidence="1">The sequence shown here is derived from an EMBL/GenBank/DDBJ whole genome shotgun (WGS) entry which is preliminary data.</text>
</comment>
<dbReference type="AlphaFoldDB" id="A0A5S5ASQ6"/>
<name>A0A5S5ASQ6_9FIRM</name>
<sequence>MRVYEEIKPTVVIYCEDENAGNACLNRICEGLEEEGVPFEVTIATGDEPEFMAQKASRESRIGIGIFLGKDGTCLLQHTKMPYNMPIMKIHGKLAEADDYRRLGANAARLAKNIPLSF</sequence>
<keyword evidence="2" id="KW-1185">Reference proteome</keyword>
<gene>
    <name evidence="1" type="ORF">LZ11_01186</name>
</gene>
<dbReference type="Gene3D" id="3.40.50.10150">
    <property type="entry name" value="B12-dependent dehydatase associated subunit"/>
    <property type="match status" value="1"/>
</dbReference>
<protein>
    <submittedName>
        <fullName evidence="1">Dehydratase medium subunit</fullName>
    </submittedName>
</protein>
<evidence type="ECO:0000313" key="1">
    <source>
        <dbReference type="EMBL" id="TYP55471.1"/>
    </source>
</evidence>
<dbReference type="InterPro" id="IPR010254">
    <property type="entry name" value="B12-dep_deHydtase_bsu"/>
</dbReference>
<dbReference type="InterPro" id="IPR003208">
    <property type="entry name" value="Dehydtase/Dehydtase_re"/>
</dbReference>
<reference evidence="1 2" key="1">
    <citation type="submission" date="2019-07" db="EMBL/GenBank/DDBJ databases">
        <title>Genomic Encyclopedia of Type Strains, Phase I: the one thousand microbial genomes (KMG-I) project.</title>
        <authorList>
            <person name="Kyrpides N."/>
        </authorList>
    </citation>
    <scope>NUCLEOTIDE SEQUENCE [LARGE SCALE GENOMIC DNA]</scope>
    <source>
        <strain evidence="1 2">DSM 16647</strain>
    </source>
</reference>
<dbReference type="Pfam" id="PF02288">
    <property type="entry name" value="Dehydratase_MU"/>
    <property type="match status" value="1"/>
</dbReference>
<dbReference type="OrthoDB" id="308037at2"/>
<proteinExistence type="predicted"/>
<evidence type="ECO:0000313" key="2">
    <source>
        <dbReference type="Proteomes" id="UP000322294"/>
    </source>
</evidence>
<dbReference type="SUPFAM" id="SSF52968">
    <property type="entry name" value="B12-dependent dehydatase associated subunit"/>
    <property type="match status" value="1"/>
</dbReference>
<dbReference type="Proteomes" id="UP000322294">
    <property type="component" value="Unassembled WGS sequence"/>
</dbReference>
<organism evidence="1 2">
    <name type="scientific">Thermosediminibacter litoriperuensis</name>
    <dbReference type="NCBI Taxonomy" id="291989"/>
    <lineage>
        <taxon>Bacteria</taxon>
        <taxon>Bacillati</taxon>
        <taxon>Bacillota</taxon>
        <taxon>Clostridia</taxon>
        <taxon>Thermosediminibacterales</taxon>
        <taxon>Thermosediminibacteraceae</taxon>
        <taxon>Thermosediminibacter</taxon>
    </lineage>
</organism>
<dbReference type="EMBL" id="VNHO01000010">
    <property type="protein sequence ID" value="TYP55471.1"/>
    <property type="molecule type" value="Genomic_DNA"/>
</dbReference>
<dbReference type="RefSeq" id="WP_148866954.1">
    <property type="nucleotide sequence ID" value="NZ_VNHO01000010.1"/>
</dbReference>